<evidence type="ECO:0000313" key="4">
    <source>
        <dbReference type="Proteomes" id="UP001181693"/>
    </source>
</evidence>
<dbReference type="PANTHER" id="PTHR21510">
    <property type="entry name" value="AKNA DOMAIN-CONTAINING PROTEIN"/>
    <property type="match status" value="1"/>
</dbReference>
<dbReference type="PANTHER" id="PTHR21510:SF15">
    <property type="entry name" value="MICROTUBULE ORGANIZATION PROTEIN AKNA"/>
    <property type="match status" value="1"/>
</dbReference>
<gene>
    <name evidence="3" type="ORF">GDO54_018178</name>
</gene>
<evidence type="ECO:0000256" key="2">
    <source>
        <dbReference type="SAM" id="MobiDB-lite"/>
    </source>
</evidence>
<feature type="compositionally biased region" description="Polar residues" evidence="2">
    <location>
        <begin position="1188"/>
        <end position="1200"/>
    </location>
</feature>
<proteinExistence type="predicted"/>
<feature type="region of interest" description="Disordered" evidence="2">
    <location>
        <begin position="1"/>
        <end position="21"/>
    </location>
</feature>
<dbReference type="GO" id="GO:0060234">
    <property type="term" value="P:neuroblast delamination"/>
    <property type="evidence" value="ECO:0007669"/>
    <property type="project" value="TreeGrafter"/>
</dbReference>
<feature type="compositionally biased region" description="Basic residues" evidence="2">
    <location>
        <begin position="863"/>
        <end position="875"/>
    </location>
</feature>
<protein>
    <recommendedName>
        <fullName evidence="5">AKNA domain-containing protein</fullName>
    </recommendedName>
</protein>
<feature type="compositionally biased region" description="Polar residues" evidence="2">
    <location>
        <begin position="826"/>
        <end position="839"/>
    </location>
</feature>
<feature type="region of interest" description="Disordered" evidence="2">
    <location>
        <begin position="64"/>
        <end position="84"/>
    </location>
</feature>
<dbReference type="GO" id="GO:0021849">
    <property type="term" value="P:neuroblast division in subventricular zone"/>
    <property type="evidence" value="ECO:0007669"/>
    <property type="project" value="TreeGrafter"/>
</dbReference>
<dbReference type="InterPro" id="IPR052655">
    <property type="entry name" value="AKNA_Centrosome-Trans_reg"/>
</dbReference>
<feature type="region of interest" description="Disordered" evidence="2">
    <location>
        <begin position="971"/>
        <end position="1054"/>
    </location>
</feature>
<dbReference type="GO" id="GO:0001837">
    <property type="term" value="P:epithelial to mesenchymal transition"/>
    <property type="evidence" value="ECO:0007669"/>
    <property type="project" value="TreeGrafter"/>
</dbReference>
<feature type="compositionally biased region" description="Polar residues" evidence="2">
    <location>
        <begin position="798"/>
        <end position="817"/>
    </location>
</feature>
<feature type="compositionally biased region" description="Polar residues" evidence="2">
    <location>
        <begin position="1"/>
        <end position="12"/>
    </location>
</feature>
<comment type="caution">
    <text evidence="3">The sequence shown here is derived from an EMBL/GenBank/DDBJ whole genome shotgun (WGS) entry which is preliminary data.</text>
</comment>
<reference evidence="3" key="1">
    <citation type="thesis" date="2020" institute="ProQuest LLC" country="789 East Eisenhower Parkway, Ann Arbor, MI, USA">
        <title>Comparative Genomics and Chromosome Evolution.</title>
        <authorList>
            <person name="Mudd A.B."/>
        </authorList>
    </citation>
    <scope>NUCLEOTIDE SEQUENCE</scope>
    <source>
        <strain evidence="3">1538</strain>
        <tissue evidence="3">Blood</tissue>
    </source>
</reference>
<evidence type="ECO:0000256" key="1">
    <source>
        <dbReference type="SAM" id="Coils"/>
    </source>
</evidence>
<name>A0AAV3A555_PYXAD</name>
<dbReference type="Proteomes" id="UP001181693">
    <property type="component" value="Unassembled WGS sequence"/>
</dbReference>
<keyword evidence="1" id="KW-0175">Coiled coil</keyword>
<feature type="compositionally biased region" description="Basic and acidic residues" evidence="2">
    <location>
        <begin position="1201"/>
        <end position="1217"/>
    </location>
</feature>
<feature type="compositionally biased region" description="Polar residues" evidence="2">
    <location>
        <begin position="1011"/>
        <end position="1026"/>
    </location>
</feature>
<feature type="compositionally biased region" description="Basic and acidic residues" evidence="2">
    <location>
        <begin position="1150"/>
        <end position="1170"/>
    </location>
</feature>
<evidence type="ECO:0000313" key="3">
    <source>
        <dbReference type="EMBL" id="DBA21567.1"/>
    </source>
</evidence>
<feature type="compositionally biased region" description="Polar residues" evidence="2">
    <location>
        <begin position="274"/>
        <end position="306"/>
    </location>
</feature>
<feature type="compositionally biased region" description="Low complexity" evidence="2">
    <location>
        <begin position="898"/>
        <end position="924"/>
    </location>
</feature>
<feature type="region of interest" description="Disordered" evidence="2">
    <location>
        <begin position="180"/>
        <end position="363"/>
    </location>
</feature>
<feature type="compositionally biased region" description="Polar residues" evidence="2">
    <location>
        <begin position="992"/>
        <end position="1001"/>
    </location>
</feature>
<keyword evidence="4" id="KW-1185">Reference proteome</keyword>
<feature type="compositionally biased region" description="Polar residues" evidence="2">
    <location>
        <begin position="489"/>
        <end position="518"/>
    </location>
</feature>
<feature type="region of interest" description="Disordered" evidence="2">
    <location>
        <begin position="115"/>
        <end position="168"/>
    </location>
</feature>
<feature type="region of interest" description="Disordered" evidence="2">
    <location>
        <begin position="752"/>
        <end position="957"/>
    </location>
</feature>
<feature type="coiled-coil region" evidence="1">
    <location>
        <begin position="560"/>
        <end position="618"/>
    </location>
</feature>
<dbReference type="GO" id="GO:0005813">
    <property type="term" value="C:centrosome"/>
    <property type="evidence" value="ECO:0007669"/>
    <property type="project" value="TreeGrafter"/>
</dbReference>
<feature type="region of interest" description="Disordered" evidence="2">
    <location>
        <begin position="655"/>
        <end position="681"/>
    </location>
</feature>
<organism evidence="3 4">
    <name type="scientific">Pyxicephalus adspersus</name>
    <name type="common">African bullfrog</name>
    <dbReference type="NCBI Taxonomy" id="30357"/>
    <lineage>
        <taxon>Eukaryota</taxon>
        <taxon>Metazoa</taxon>
        <taxon>Chordata</taxon>
        <taxon>Craniata</taxon>
        <taxon>Vertebrata</taxon>
        <taxon>Euteleostomi</taxon>
        <taxon>Amphibia</taxon>
        <taxon>Batrachia</taxon>
        <taxon>Anura</taxon>
        <taxon>Neobatrachia</taxon>
        <taxon>Ranoidea</taxon>
        <taxon>Pyxicephalidae</taxon>
        <taxon>Pyxicephalinae</taxon>
        <taxon>Pyxicephalus</taxon>
    </lineage>
</organism>
<evidence type="ECO:0008006" key="5">
    <source>
        <dbReference type="Google" id="ProtNLM"/>
    </source>
</evidence>
<feature type="region of interest" description="Disordered" evidence="2">
    <location>
        <begin position="488"/>
        <end position="520"/>
    </location>
</feature>
<dbReference type="EMBL" id="DYDO01000007">
    <property type="protein sequence ID" value="DBA21567.1"/>
    <property type="molecule type" value="Genomic_DNA"/>
</dbReference>
<accession>A0AAV3A555</accession>
<feature type="region of interest" description="Disordered" evidence="2">
    <location>
        <begin position="1107"/>
        <end position="1251"/>
    </location>
</feature>
<sequence>MDSNKAQEQIGSSEDEDQDFQGYMDRTGVIGLEDGILEPDNQGYIKGEEDDQIVGLEEDMLEEDEEGILFPESPLDGERSDEQSWKEQFNFTQMSEERRNQDFIAIPHTDDLSFVDQPSMSITLPSALGRRPPSRDQQLDMTEDEVDQGSSLGAWDGDEDENWNMQQLDSFYHGIENRSFKDYDQTSGGEDQWDNLPESPDEEYSIPGNQGGEVAKESISPSSPPLPSTWNPRLFDMLSISHGIEEETLPESSRTESGDGSAAIHSEAHEKVSRVTQVSNQTKVLETKSPLSPSSNRKIQHNTQHTSQRKSKNPTISQYGRGQLNYPLPDFSKVGPRVRFPRDEQSYRPPQPRRPENQNQDAPALFKSPAEIVREVLLSSTDKPLQEPAIPPSVPKEFKTPQQATELVHQLQEDYHKLLTKYAEAENTIDRLRLGAKVHLYSDPAKPSHSVQMGTVMQGSKIMEFTIPHAQVASLSSVKEDNVIAKQDAGSSSAPLNNSVTPSDGTTLPATTSGSSFLQRPEDTASILRSHLETLHREVDLFEGLMQGGNLTPGDQQQAVRELRGSLDVLERRYLQAQEQYRQEHRQTGHPSQEMDPQRELEEAIFQLGVQLDELQERVDHPVMSNSSTDLTHTTHKLDNASVPSAVVPVPATQTPYPQVTSPGPPGLPGTGTGTSDKEDPAEYLPQPIFHKHMQLERDYGTLLSTYSSFKSLPDALGVEQDEWPQQLPQIAQPHDHQERSTGQGFMSHVSKLQDHAHATKPPGPISSVSTQNHENHVPDVSSQDFHLQTKVKGHSPRASQQHNSRSAIPQSFQPAGSPTDDKHASSSASGINRPVTSSPKERRRASSVSSRHSNAPDDGKSSVRRMPHGSKRFPQRVSLSSSLPKLKEQSPRTPTIELSVSEESLQESPSHKSSVSSKNVSPSDYKETLRTPKGKIAQRRIFSPETDSGFLGSESGRSFMLQKHPLSLNREVPVEAQDSSNAAVKNKRQFSKNGNGNFPGTSKVLRDNTKQTNAWTGPSEASSPSLGPKSLTDSESGEKSHTDESDSERERSNEVIDDLYSGASLLPSPTAEPSQPLRDIMESRQARDQAIHDLQKEVTQLRHHLDNSLNRSPARGKQWKPVNVHKQRDGEDPHFSPGLGKPIYRHKAPVKDSRAEHQWRNSVSHDHDPSQQGIQEGKGVQGPYTGTRYQLSDPLPTQTTEHDNVSHCPRCQESERRKHVTIKTSKDDESLPPTHPACPYCKSKNGSDNAPRTGIINGENKHHRRHQHYQHWYMSHPPPVNYLPSPLVPYSPPVIYSTPPGIYVPVGYNVADMRSSFSVAPFPNSDILELDDLSYPLSRALEAAKKLKTTSKRMCQSLTTELSMQRSVRTSCLF</sequence>
<feature type="compositionally biased region" description="Basic and acidic residues" evidence="2">
    <location>
        <begin position="1037"/>
        <end position="1054"/>
    </location>
</feature>